<proteinExistence type="predicted"/>
<name>A0A1I5E236_9PSEU</name>
<sequence>MNWEISRLLWLVAVMRFCSATVARRPIRPLGNDGLSLISRSLRVSARVKRISAVAVVAHW</sequence>
<gene>
    <name evidence="1" type="ORF">SAMN05421854_101454</name>
</gene>
<reference evidence="1 2" key="1">
    <citation type="submission" date="2016-10" db="EMBL/GenBank/DDBJ databases">
        <authorList>
            <person name="de Groot N.N."/>
        </authorList>
    </citation>
    <scope>NUCLEOTIDE SEQUENCE [LARGE SCALE GENOMIC DNA]</scope>
    <source>
        <strain evidence="1 2">DSM 44637</strain>
    </source>
</reference>
<dbReference type="AlphaFoldDB" id="A0A1I5E236"/>
<protein>
    <submittedName>
        <fullName evidence="1">Uncharacterized protein</fullName>
    </submittedName>
</protein>
<accession>A0A1I5E236</accession>
<evidence type="ECO:0000313" key="2">
    <source>
        <dbReference type="Proteomes" id="UP000199137"/>
    </source>
</evidence>
<evidence type="ECO:0000313" key="1">
    <source>
        <dbReference type="EMBL" id="SFO05542.1"/>
    </source>
</evidence>
<organism evidence="1 2">
    <name type="scientific">Amycolatopsis rubida</name>
    <dbReference type="NCBI Taxonomy" id="112413"/>
    <lineage>
        <taxon>Bacteria</taxon>
        <taxon>Bacillati</taxon>
        <taxon>Actinomycetota</taxon>
        <taxon>Actinomycetes</taxon>
        <taxon>Pseudonocardiales</taxon>
        <taxon>Pseudonocardiaceae</taxon>
        <taxon>Amycolatopsis</taxon>
    </lineage>
</organism>
<dbReference type="Proteomes" id="UP000199137">
    <property type="component" value="Unassembled WGS sequence"/>
</dbReference>
<dbReference type="STRING" id="112413.SAMN05421854_101454"/>
<dbReference type="EMBL" id="FOWC01000001">
    <property type="protein sequence ID" value="SFO05542.1"/>
    <property type="molecule type" value="Genomic_DNA"/>
</dbReference>